<dbReference type="InterPro" id="IPR041609">
    <property type="entry name" value="PurL_linker"/>
</dbReference>
<dbReference type="InterPro" id="IPR036676">
    <property type="entry name" value="PurM-like_C_sf"/>
</dbReference>
<dbReference type="AlphaFoldDB" id="A0A0E3LRQ4"/>
<dbReference type="CDD" id="cd02204">
    <property type="entry name" value="PurL_repeat2"/>
    <property type="match status" value="1"/>
</dbReference>
<dbReference type="RefSeq" id="WP_048039682.1">
    <property type="nucleotide sequence ID" value="NZ_CP009511.1"/>
</dbReference>
<dbReference type="GO" id="GO:0005524">
    <property type="term" value="F:ATP binding"/>
    <property type="evidence" value="ECO:0007669"/>
    <property type="project" value="UniProtKB-UniRule"/>
</dbReference>
<dbReference type="GO" id="GO:0006189">
    <property type="term" value="P:'de novo' IMP biosynthetic process"/>
    <property type="evidence" value="ECO:0007669"/>
    <property type="project" value="UniProtKB-UniRule"/>
</dbReference>
<evidence type="ECO:0000259" key="10">
    <source>
        <dbReference type="Pfam" id="PF02769"/>
    </source>
</evidence>
<comment type="subunit">
    <text evidence="8">Monomer. Part of the FGAM synthase complex composed of 1 PurL, 1 PurQ and 2 PurS subunits.</text>
</comment>
<feature type="domain" description="Phosphoribosylformylglycinamidine synthase linker" evidence="11">
    <location>
        <begin position="2"/>
        <end position="36"/>
    </location>
</feature>
<protein>
    <recommendedName>
        <fullName evidence="8">Phosphoribosylformylglycinamidine synthase subunit PurL</fullName>
        <shortName evidence="8">FGAM synthase</shortName>
        <ecNumber evidence="8">6.3.5.3</ecNumber>
    </recommendedName>
    <alternativeName>
        <fullName evidence="8">Formylglycinamide ribonucleotide amidotransferase subunit II</fullName>
        <shortName evidence="8">FGAR amidotransferase II</shortName>
        <shortName evidence="8">FGAR-AT II</shortName>
    </alternativeName>
    <alternativeName>
        <fullName evidence="8">Glutamine amidotransferase PurL</fullName>
    </alternativeName>
    <alternativeName>
        <fullName evidence="8">Phosphoribosylformylglycinamidine synthase subunit II</fullName>
    </alternativeName>
</protein>
<evidence type="ECO:0000256" key="1">
    <source>
        <dbReference type="ARBA" id="ARBA00022490"/>
    </source>
</evidence>
<organism evidence="12 13">
    <name type="scientific">Methanosarcina mazei SarPi</name>
    <dbReference type="NCBI Taxonomy" id="1434115"/>
    <lineage>
        <taxon>Archaea</taxon>
        <taxon>Methanobacteriati</taxon>
        <taxon>Methanobacteriota</taxon>
        <taxon>Stenosarchaea group</taxon>
        <taxon>Methanomicrobia</taxon>
        <taxon>Methanosarcinales</taxon>
        <taxon>Methanosarcinaceae</taxon>
        <taxon>Methanosarcina</taxon>
    </lineage>
</organism>
<feature type="binding site" evidence="8">
    <location>
        <position position="512"/>
    </location>
    <ligand>
        <name>ATP</name>
        <dbReference type="ChEBI" id="CHEBI:30616"/>
    </ligand>
</feature>
<accession>A0A0E3LRQ4</accession>
<evidence type="ECO:0000259" key="11">
    <source>
        <dbReference type="Pfam" id="PF18072"/>
    </source>
</evidence>
<dbReference type="NCBIfam" id="NF002290">
    <property type="entry name" value="PRK01213.1"/>
    <property type="match status" value="1"/>
</dbReference>
<keyword evidence="4 8" id="KW-0547">Nucleotide-binding</keyword>
<feature type="binding site" evidence="8">
    <location>
        <position position="101"/>
    </location>
    <ligand>
        <name>Mg(2+)</name>
        <dbReference type="ChEBI" id="CHEBI:18420"/>
        <label>2</label>
    </ligand>
</feature>
<dbReference type="InterPro" id="IPR016188">
    <property type="entry name" value="PurM-like_N"/>
</dbReference>
<dbReference type="Gene3D" id="3.30.1330.10">
    <property type="entry name" value="PurM-like, N-terminal domain"/>
    <property type="match status" value="2"/>
</dbReference>
<comment type="caution">
    <text evidence="8">Lacks conserved residue(s) required for the propagation of feature annotation.</text>
</comment>
<keyword evidence="3 8" id="KW-0479">Metal-binding</keyword>
<dbReference type="Gene3D" id="3.90.650.10">
    <property type="entry name" value="PurM-like C-terminal domain"/>
    <property type="match status" value="2"/>
</dbReference>
<comment type="function">
    <text evidence="8">Part of the phosphoribosylformylglycinamidine synthase complex involved in the purines biosynthetic pathway. Catalyzes the ATP-dependent conversion of formylglycinamide ribonucleotide (FGAR) and glutamine to yield formylglycinamidine ribonucleotide (FGAM) and glutamate. The FGAM synthase complex is composed of three subunits. PurQ produces an ammonia molecule by converting glutamine to glutamate. PurL transfers the ammonia molecule to FGAR to form FGAM in an ATP-dependent manner. PurS interacts with PurQ and PurL and is thought to assist in the transfer of the ammonia molecule from PurQ to PurL.</text>
</comment>
<feature type="binding site" evidence="8">
    <location>
        <position position="253"/>
    </location>
    <ligand>
        <name>Mg(2+)</name>
        <dbReference type="ChEBI" id="CHEBI:18420"/>
        <label>2</label>
    </ligand>
</feature>
<reference evidence="12 13" key="1">
    <citation type="submission" date="2014-07" db="EMBL/GenBank/DDBJ databases">
        <title>Methanogenic archaea and the global carbon cycle.</title>
        <authorList>
            <person name="Henriksen J.R."/>
            <person name="Luke J."/>
            <person name="Reinhart S."/>
            <person name="Benedict M.N."/>
            <person name="Youngblut N.D."/>
            <person name="Metcalf M.E."/>
            <person name="Whitaker R.J."/>
            <person name="Metcalf W.W."/>
        </authorList>
    </citation>
    <scope>NUCLEOTIDE SEQUENCE [LARGE SCALE GENOMIC DNA]</scope>
    <source>
        <strain evidence="12 13">SarPi</strain>
    </source>
</reference>
<keyword evidence="1 8" id="KW-0963">Cytoplasm</keyword>
<feature type="binding site" evidence="8">
    <location>
        <position position="515"/>
    </location>
    <ligand>
        <name>substrate</name>
    </ligand>
</feature>
<evidence type="ECO:0000256" key="4">
    <source>
        <dbReference type="ARBA" id="ARBA00022741"/>
    </source>
</evidence>
<feature type="binding site" evidence="8">
    <location>
        <begin position="297"/>
        <end position="299"/>
    </location>
    <ligand>
        <name>substrate</name>
    </ligand>
</feature>
<evidence type="ECO:0000313" key="13">
    <source>
        <dbReference type="Proteomes" id="UP000033116"/>
    </source>
</evidence>
<evidence type="ECO:0000256" key="7">
    <source>
        <dbReference type="ARBA" id="ARBA00022842"/>
    </source>
</evidence>
<feature type="binding site" evidence="8">
    <location>
        <position position="77"/>
    </location>
    <ligand>
        <name>Mg(2+)</name>
        <dbReference type="ChEBI" id="CHEBI:18420"/>
        <label>1</label>
    </ligand>
</feature>
<dbReference type="HAMAP" id="MF_00420">
    <property type="entry name" value="PurL_2"/>
    <property type="match status" value="1"/>
</dbReference>
<dbReference type="Proteomes" id="UP000033116">
    <property type="component" value="Chromosome"/>
</dbReference>
<dbReference type="GeneID" id="82159884"/>
<feature type="domain" description="PurM-like N-terminal" evidence="9">
    <location>
        <begin position="419"/>
        <end position="539"/>
    </location>
</feature>
<feature type="binding site" evidence="8">
    <location>
        <begin position="78"/>
        <end position="81"/>
    </location>
    <ligand>
        <name>substrate</name>
    </ligand>
</feature>
<dbReference type="SUPFAM" id="SSF55326">
    <property type="entry name" value="PurM N-terminal domain-like"/>
    <property type="match status" value="2"/>
</dbReference>
<feature type="binding site" evidence="8">
    <location>
        <position position="513"/>
    </location>
    <ligand>
        <name>Mg(2+)</name>
        <dbReference type="ChEBI" id="CHEBI:18420"/>
        <label>1</label>
    </ligand>
</feature>
<dbReference type="GO" id="GO:0005737">
    <property type="term" value="C:cytoplasm"/>
    <property type="evidence" value="ECO:0007669"/>
    <property type="project" value="UniProtKB-SubCell"/>
</dbReference>
<keyword evidence="5 8" id="KW-0658">Purine biosynthesis</keyword>
<feature type="binding site" evidence="8">
    <location>
        <position position="475"/>
    </location>
    <ligand>
        <name>ATP</name>
        <dbReference type="ChEBI" id="CHEBI:30616"/>
    </ligand>
</feature>
<keyword evidence="7 8" id="KW-0460">Magnesium</keyword>
<evidence type="ECO:0000256" key="3">
    <source>
        <dbReference type="ARBA" id="ARBA00022723"/>
    </source>
</evidence>
<dbReference type="Pfam" id="PF00586">
    <property type="entry name" value="AIRS"/>
    <property type="match status" value="2"/>
</dbReference>
<feature type="binding site" evidence="8">
    <location>
        <position position="100"/>
    </location>
    <ligand>
        <name>substrate</name>
    </ligand>
</feature>
<comment type="subcellular location">
    <subcellularLocation>
        <location evidence="8">Cytoplasm</location>
    </subcellularLocation>
</comment>
<dbReference type="SUPFAM" id="SSF56042">
    <property type="entry name" value="PurM C-terminal domain-like"/>
    <property type="match status" value="2"/>
</dbReference>
<evidence type="ECO:0000259" key="9">
    <source>
        <dbReference type="Pfam" id="PF00586"/>
    </source>
</evidence>
<dbReference type="EMBL" id="CP009511">
    <property type="protein sequence ID" value="AKB60426.1"/>
    <property type="molecule type" value="Genomic_DNA"/>
</dbReference>
<dbReference type="NCBIfam" id="TIGR01736">
    <property type="entry name" value="FGAM_synth_II"/>
    <property type="match status" value="1"/>
</dbReference>
<dbReference type="InterPro" id="IPR036921">
    <property type="entry name" value="PurM-like_N_sf"/>
</dbReference>
<feature type="binding site" evidence="8">
    <location>
        <position position="225"/>
    </location>
    <ligand>
        <name>substrate</name>
    </ligand>
</feature>
<proteinExistence type="inferred from homology"/>
<dbReference type="HOGENOM" id="CLU_003100_0_1_2"/>
<comment type="similarity">
    <text evidence="8">Belongs to the FGAMS family.</text>
</comment>
<dbReference type="PATRIC" id="fig|1434115.4.peg.538"/>
<dbReference type="Pfam" id="PF18072">
    <property type="entry name" value="FGAR-AT_linker"/>
    <property type="match status" value="1"/>
</dbReference>
<dbReference type="InterPro" id="IPR010918">
    <property type="entry name" value="PurM-like_C_dom"/>
</dbReference>
<dbReference type="UniPathway" id="UPA00074">
    <property type="reaction ID" value="UER00128"/>
</dbReference>
<dbReference type="PIRSF" id="PIRSF001587">
    <property type="entry name" value="FGAM_synthase_II"/>
    <property type="match status" value="1"/>
</dbReference>
<dbReference type="PANTHER" id="PTHR43555:SF1">
    <property type="entry name" value="PHOSPHORIBOSYLFORMYLGLYCINAMIDINE SYNTHASE SUBUNIT PURL"/>
    <property type="match status" value="1"/>
</dbReference>
<feature type="domain" description="PurM-like N-terminal" evidence="9">
    <location>
        <begin position="58"/>
        <end position="172"/>
    </location>
</feature>
<keyword evidence="6 8" id="KW-0067">ATP-binding</keyword>
<evidence type="ECO:0000313" key="12">
    <source>
        <dbReference type="EMBL" id="AKB60426.1"/>
    </source>
</evidence>
<feature type="domain" description="PurM-like C-terminal" evidence="10">
    <location>
        <begin position="552"/>
        <end position="684"/>
    </location>
</feature>
<comment type="catalytic activity">
    <reaction evidence="8">
        <text>N(2)-formyl-N(1)-(5-phospho-beta-D-ribosyl)glycinamide + L-glutamine + ATP + H2O = 2-formamido-N(1)-(5-O-phospho-beta-D-ribosyl)acetamidine + L-glutamate + ADP + phosphate + H(+)</text>
        <dbReference type="Rhea" id="RHEA:17129"/>
        <dbReference type="ChEBI" id="CHEBI:15377"/>
        <dbReference type="ChEBI" id="CHEBI:15378"/>
        <dbReference type="ChEBI" id="CHEBI:29985"/>
        <dbReference type="ChEBI" id="CHEBI:30616"/>
        <dbReference type="ChEBI" id="CHEBI:43474"/>
        <dbReference type="ChEBI" id="CHEBI:58359"/>
        <dbReference type="ChEBI" id="CHEBI:147286"/>
        <dbReference type="ChEBI" id="CHEBI:147287"/>
        <dbReference type="ChEBI" id="CHEBI:456216"/>
        <dbReference type="EC" id="6.3.5.3"/>
    </reaction>
</comment>
<dbReference type="SMR" id="A0A0E3LRQ4"/>
<feature type="domain" description="PurM-like C-terminal" evidence="10">
    <location>
        <begin position="185"/>
        <end position="340"/>
    </location>
</feature>
<keyword evidence="2 8" id="KW-0436">Ligase</keyword>
<dbReference type="PANTHER" id="PTHR43555">
    <property type="entry name" value="PHOSPHORIBOSYLFORMYLGLYCINAMIDINE SYNTHASE SUBUNIT PURL"/>
    <property type="match status" value="1"/>
</dbReference>
<evidence type="ECO:0000256" key="6">
    <source>
        <dbReference type="ARBA" id="ARBA00022840"/>
    </source>
</evidence>
<name>A0A0E3LRQ4_METMZ</name>
<dbReference type="GO" id="GO:0000287">
    <property type="term" value="F:magnesium ion binding"/>
    <property type="evidence" value="ECO:0007669"/>
    <property type="project" value="UniProtKB-UniRule"/>
</dbReference>
<feature type="active site" evidence="8">
    <location>
        <position position="33"/>
    </location>
</feature>
<dbReference type="GO" id="GO:0004642">
    <property type="term" value="F:phosphoribosylformylglycinamidine synthase activity"/>
    <property type="evidence" value="ECO:0007669"/>
    <property type="project" value="UniProtKB-UniRule"/>
</dbReference>
<dbReference type="FunFam" id="3.30.1330.10:FF:000004">
    <property type="entry name" value="Phosphoribosylformylglycinamidine synthase subunit PurL"/>
    <property type="match status" value="1"/>
</dbReference>
<feature type="active site" description="Proton acceptor" evidence="8">
    <location>
        <position position="79"/>
    </location>
</feature>
<dbReference type="CDD" id="cd02203">
    <property type="entry name" value="PurL_repeat1"/>
    <property type="match status" value="1"/>
</dbReference>
<dbReference type="InterPro" id="IPR010074">
    <property type="entry name" value="PRibForGlyAmidine_synth_PurL"/>
</dbReference>
<dbReference type="EC" id="6.3.5.3" evidence="8"/>
<evidence type="ECO:0000256" key="5">
    <source>
        <dbReference type="ARBA" id="ARBA00022755"/>
    </source>
</evidence>
<evidence type="ECO:0000256" key="8">
    <source>
        <dbReference type="HAMAP-Rule" id="MF_00420"/>
    </source>
</evidence>
<dbReference type="GeneID" id="24863552"/>
<comment type="pathway">
    <text evidence="8">Purine metabolism; IMP biosynthesis via de novo pathway; 5-amino-1-(5-phospho-D-ribosyl)imidazole from N(2)-formyl-N(1)-(5-phospho-D-ribosyl)glycinamide: step 1/2.</text>
</comment>
<dbReference type="Pfam" id="PF02769">
    <property type="entry name" value="AIRS_C"/>
    <property type="match status" value="2"/>
</dbReference>
<feature type="binding site" evidence="8">
    <location>
        <position position="36"/>
    </location>
    <ligand>
        <name>ATP</name>
        <dbReference type="ChEBI" id="CHEBI:30616"/>
    </ligand>
</feature>
<sequence>MLPEEDLKIIKKELGREPTLVEQGCFLNLWSEHCSYRSSAPLLKTFTTTGENVIIGPGDDAAIIKFEDGYVLAIGMESHNHPSYVDPYNGAATGVGGIVRDIISMGARPIALMDPLYFGPLDTPKNLFLFEQIIKGIAGYGNCIGVPVVNGETFFDRRYSGNPLVNVVAVGLCKEEKVMTSRSQKAGNKLILAGSSTGKDGLGGASFASRDLSESAEAEDRPSVQVGDPYTEKLVMEMTLEAIDKGYIKSCKDLGAAGLGGASSELAAKGGLGAYIIADAVPQREPEMNAYEILLAESQERMVFEVAPEDVDAVLALVQKYDLNGAVIGHLTEKPNYTVEFRGEIVADIPIGFLTGGAPTCEKPSEAPIHREEGKKPETPEDLKAAFMKVLSSHNIASKEWIYRQYDHEVQLRTVVKPGEDSGVLRITDKKGIALSCGCQPRATLLDPYTGGRTAIIENAMNLAVKGAEGLAIVNCLNFGNPENPETYWQFKNAVLGLGDAARELSIPVVGGNVSLYNESDEFRTAIPPTPSIGMIGKVDLETPLPSGFFAKTGDSIILVGETVPEMGGSEYYSCMGAGNAGKVPEVPKNAPEIIKAVIEAVKSGKLNSAHDISLGGIGAGLARMCKNMGGKVDVSEIAGGMKEDEFLFSEAPARALLATAEPEAVQELLKGVPHAVIGTVGGDALEIKGKDFELFISLEEIKNAHESLTKFMMMG</sequence>
<evidence type="ECO:0000256" key="2">
    <source>
        <dbReference type="ARBA" id="ARBA00022598"/>
    </source>
</evidence>
<gene>
    <name evidence="8" type="primary">purL</name>
    <name evidence="12" type="ORF">MSMAP_0441</name>
</gene>